<evidence type="ECO:0000313" key="1">
    <source>
        <dbReference type="EMBL" id="CAL1570656.1"/>
    </source>
</evidence>
<sequence length="133" mass="14604">MYSDLLGLTDEEPLADWRIIVTTAESRTKWAGTMAGTPCALTLDTYCFLLIVIRSVCAPAYLCCCTVLQTAASLRRVFSTRKHLESIAELHSRTRSRPQAPGEGEGCSSFYHGFIPRCDICDELCGLSPAVHS</sequence>
<keyword evidence="2" id="KW-1185">Reference proteome</keyword>
<accession>A0AAV2J2C6</accession>
<protein>
    <submittedName>
        <fullName evidence="1">Uncharacterized protein</fullName>
    </submittedName>
</protein>
<organism evidence="1 2">
    <name type="scientific">Knipowitschia caucasica</name>
    <name type="common">Caucasian dwarf goby</name>
    <name type="synonym">Pomatoschistus caucasicus</name>
    <dbReference type="NCBI Taxonomy" id="637954"/>
    <lineage>
        <taxon>Eukaryota</taxon>
        <taxon>Metazoa</taxon>
        <taxon>Chordata</taxon>
        <taxon>Craniata</taxon>
        <taxon>Vertebrata</taxon>
        <taxon>Euteleostomi</taxon>
        <taxon>Actinopterygii</taxon>
        <taxon>Neopterygii</taxon>
        <taxon>Teleostei</taxon>
        <taxon>Neoteleostei</taxon>
        <taxon>Acanthomorphata</taxon>
        <taxon>Gobiaria</taxon>
        <taxon>Gobiiformes</taxon>
        <taxon>Gobioidei</taxon>
        <taxon>Gobiidae</taxon>
        <taxon>Gobiinae</taxon>
        <taxon>Knipowitschia</taxon>
    </lineage>
</organism>
<evidence type="ECO:0000313" key="2">
    <source>
        <dbReference type="Proteomes" id="UP001497482"/>
    </source>
</evidence>
<proteinExistence type="predicted"/>
<reference evidence="1 2" key="1">
    <citation type="submission" date="2024-04" db="EMBL/GenBank/DDBJ databases">
        <authorList>
            <person name="Waldvogel A.-M."/>
            <person name="Schoenle A."/>
        </authorList>
    </citation>
    <scope>NUCLEOTIDE SEQUENCE [LARGE SCALE GENOMIC DNA]</scope>
</reference>
<dbReference type="EMBL" id="OZ035832">
    <property type="protein sequence ID" value="CAL1570656.1"/>
    <property type="molecule type" value="Genomic_DNA"/>
</dbReference>
<dbReference type="AlphaFoldDB" id="A0AAV2J2C6"/>
<name>A0AAV2J2C6_KNICA</name>
<gene>
    <name evidence="1" type="ORF">KC01_LOCUS2907</name>
</gene>
<dbReference type="Proteomes" id="UP001497482">
    <property type="component" value="Chromosome 10"/>
</dbReference>